<sequence length="438" mass="49833">MTCHRLLLLVLLLLCKYSTVLSQSFYEITWTSDQVAYNALLVFYSSDNAYIRVRYQANEAYNVAEYPCKGEYRYTSTGSQYYLINGENARIVYTTSKTNQIGYTADNFYFTNVNAKGEFEDFYTLDDAQLQKLATQERVNPAKCTWKKLDPSLFTSTYLYNYFDTSEPQYKQFLALARHKTPIATVNCKLHLIIVANTLDNSIGKGCSVDKDKLDNEFTNIASALGMPIQKYIIYGQNFKKDNVMQTLQQLNPSSNDVVIFFYRGHGFRWSDQQSDWPLMSMRYSTLQPFESIALDEVYQTIVSKGARLNLILGDLCNSDGSSLPSNLASNMFQAEPHPNIEKLHRLFVKSRGNLLSAAAQKGEVSWTNNYDGGFYTSSFLESFYEGISEISGNADWQKIIDSTINKARYKSSYGCTYNGKGCSTQNGIRYVAINYIP</sequence>
<evidence type="ECO:0000259" key="1">
    <source>
        <dbReference type="Pfam" id="PF00656"/>
    </source>
</evidence>
<organism evidence="2 3">
    <name type="scientific">Xanthocytophaga flava</name>
    <dbReference type="NCBI Taxonomy" id="3048013"/>
    <lineage>
        <taxon>Bacteria</taxon>
        <taxon>Pseudomonadati</taxon>
        <taxon>Bacteroidota</taxon>
        <taxon>Cytophagia</taxon>
        <taxon>Cytophagales</taxon>
        <taxon>Rhodocytophagaceae</taxon>
        <taxon>Xanthocytophaga</taxon>
    </lineage>
</organism>
<dbReference type="AlphaFoldDB" id="A0AAE3QLU1"/>
<dbReference type="Gene3D" id="3.40.50.1460">
    <property type="match status" value="1"/>
</dbReference>
<name>A0AAE3QLU1_9BACT</name>
<dbReference type="Proteomes" id="UP001241110">
    <property type="component" value="Unassembled WGS sequence"/>
</dbReference>
<accession>A0AAE3QLU1</accession>
<proteinExistence type="predicted"/>
<dbReference type="GO" id="GO:0006508">
    <property type="term" value="P:proteolysis"/>
    <property type="evidence" value="ECO:0007669"/>
    <property type="project" value="InterPro"/>
</dbReference>
<reference evidence="2" key="1">
    <citation type="submission" date="2023-05" db="EMBL/GenBank/DDBJ databases">
        <authorList>
            <person name="Zhang X."/>
        </authorList>
    </citation>
    <scope>NUCLEOTIDE SEQUENCE</scope>
    <source>
        <strain evidence="2">YF14B1</strain>
    </source>
</reference>
<dbReference type="InterPro" id="IPR029030">
    <property type="entry name" value="Caspase-like_dom_sf"/>
</dbReference>
<feature type="domain" description="Peptidase C14 caspase" evidence="1">
    <location>
        <begin position="205"/>
        <end position="387"/>
    </location>
</feature>
<dbReference type="Pfam" id="PF00656">
    <property type="entry name" value="Peptidase_C14"/>
    <property type="match status" value="1"/>
</dbReference>
<evidence type="ECO:0000313" key="3">
    <source>
        <dbReference type="Proteomes" id="UP001241110"/>
    </source>
</evidence>
<dbReference type="InterPro" id="IPR011600">
    <property type="entry name" value="Pept_C14_caspase"/>
</dbReference>
<dbReference type="RefSeq" id="WP_313974812.1">
    <property type="nucleotide sequence ID" value="NZ_JASJOS010000001.1"/>
</dbReference>
<dbReference type="SUPFAM" id="SSF52129">
    <property type="entry name" value="Caspase-like"/>
    <property type="match status" value="1"/>
</dbReference>
<comment type="caution">
    <text evidence="2">The sequence shown here is derived from an EMBL/GenBank/DDBJ whole genome shotgun (WGS) entry which is preliminary data.</text>
</comment>
<protein>
    <submittedName>
        <fullName evidence="2">Caspase family protein</fullName>
    </submittedName>
</protein>
<dbReference type="EMBL" id="JASJOS010000001">
    <property type="protein sequence ID" value="MDJ1478988.1"/>
    <property type="molecule type" value="Genomic_DNA"/>
</dbReference>
<gene>
    <name evidence="2" type="ORF">QNI16_00745</name>
</gene>
<dbReference type="GO" id="GO:0004197">
    <property type="term" value="F:cysteine-type endopeptidase activity"/>
    <property type="evidence" value="ECO:0007669"/>
    <property type="project" value="InterPro"/>
</dbReference>
<evidence type="ECO:0000313" key="2">
    <source>
        <dbReference type="EMBL" id="MDJ1478988.1"/>
    </source>
</evidence>